<dbReference type="PROSITE" id="PS51257">
    <property type="entry name" value="PROKAR_LIPOPROTEIN"/>
    <property type="match status" value="1"/>
</dbReference>
<keyword evidence="1" id="KW-1133">Transmembrane helix</keyword>
<evidence type="ECO:0000313" key="3">
    <source>
        <dbReference type="Proteomes" id="UP000199532"/>
    </source>
</evidence>
<sequence length="58" mass="6976">MVQLLKYSDVFGPYFFMILVVFTLSCAFWLISGLRKSTMKNDWFVKRSQNQFKRMATR</sequence>
<gene>
    <name evidence="2" type="ORF">SAMN04487995_3944</name>
</gene>
<dbReference type="AlphaFoldDB" id="A0A1H6XGL5"/>
<accession>A0A1H6XGL5</accession>
<evidence type="ECO:0000256" key="1">
    <source>
        <dbReference type="SAM" id="Phobius"/>
    </source>
</evidence>
<organism evidence="2 3">
    <name type="scientific">Dyadobacter koreensis</name>
    <dbReference type="NCBI Taxonomy" id="408657"/>
    <lineage>
        <taxon>Bacteria</taxon>
        <taxon>Pseudomonadati</taxon>
        <taxon>Bacteroidota</taxon>
        <taxon>Cytophagia</taxon>
        <taxon>Cytophagales</taxon>
        <taxon>Spirosomataceae</taxon>
        <taxon>Dyadobacter</taxon>
    </lineage>
</organism>
<evidence type="ECO:0000313" key="2">
    <source>
        <dbReference type="EMBL" id="SEJ28258.1"/>
    </source>
</evidence>
<keyword evidence="1" id="KW-0472">Membrane</keyword>
<reference evidence="2 3" key="1">
    <citation type="submission" date="2016-10" db="EMBL/GenBank/DDBJ databases">
        <authorList>
            <person name="de Groot N.N."/>
        </authorList>
    </citation>
    <scope>NUCLEOTIDE SEQUENCE [LARGE SCALE GENOMIC DNA]</scope>
    <source>
        <strain evidence="2 3">DSM 19938</strain>
    </source>
</reference>
<name>A0A1H6XGL5_9BACT</name>
<dbReference type="Proteomes" id="UP000199532">
    <property type="component" value="Unassembled WGS sequence"/>
</dbReference>
<keyword evidence="3" id="KW-1185">Reference proteome</keyword>
<dbReference type="EMBL" id="FNXY01000006">
    <property type="protein sequence ID" value="SEJ28258.1"/>
    <property type="molecule type" value="Genomic_DNA"/>
</dbReference>
<feature type="transmembrane region" description="Helical" evidence="1">
    <location>
        <begin position="12"/>
        <end position="31"/>
    </location>
</feature>
<proteinExistence type="predicted"/>
<keyword evidence="1" id="KW-0812">Transmembrane</keyword>
<protein>
    <submittedName>
        <fullName evidence="2">Uncharacterized protein</fullName>
    </submittedName>
</protein>